<protein>
    <submittedName>
        <fullName evidence="2">Uncharacterized protein</fullName>
    </submittedName>
</protein>
<feature type="compositionally biased region" description="Basic and acidic residues" evidence="1">
    <location>
        <begin position="684"/>
        <end position="693"/>
    </location>
</feature>
<organism evidence="2 3">
    <name type="scientific">Scylla paramamosain</name>
    <name type="common">Mud crab</name>
    <dbReference type="NCBI Taxonomy" id="85552"/>
    <lineage>
        <taxon>Eukaryota</taxon>
        <taxon>Metazoa</taxon>
        <taxon>Ecdysozoa</taxon>
        <taxon>Arthropoda</taxon>
        <taxon>Crustacea</taxon>
        <taxon>Multicrustacea</taxon>
        <taxon>Malacostraca</taxon>
        <taxon>Eumalacostraca</taxon>
        <taxon>Eucarida</taxon>
        <taxon>Decapoda</taxon>
        <taxon>Pleocyemata</taxon>
        <taxon>Brachyura</taxon>
        <taxon>Eubrachyura</taxon>
        <taxon>Portunoidea</taxon>
        <taxon>Portunidae</taxon>
        <taxon>Portuninae</taxon>
        <taxon>Scylla</taxon>
    </lineage>
</organism>
<feature type="compositionally biased region" description="Basic and acidic residues" evidence="1">
    <location>
        <begin position="92"/>
        <end position="159"/>
    </location>
</feature>
<evidence type="ECO:0000313" key="3">
    <source>
        <dbReference type="Proteomes" id="UP001487740"/>
    </source>
</evidence>
<feature type="compositionally biased region" description="Basic and acidic residues" evidence="1">
    <location>
        <begin position="634"/>
        <end position="643"/>
    </location>
</feature>
<accession>A0AAW0U7J6</accession>
<name>A0AAW0U7J6_SCYPA</name>
<feature type="compositionally biased region" description="Basic and acidic residues" evidence="1">
    <location>
        <begin position="194"/>
        <end position="213"/>
    </location>
</feature>
<feature type="compositionally biased region" description="Basic and acidic residues" evidence="1">
    <location>
        <begin position="222"/>
        <end position="245"/>
    </location>
</feature>
<feature type="region of interest" description="Disordered" evidence="1">
    <location>
        <begin position="428"/>
        <end position="560"/>
    </location>
</feature>
<gene>
    <name evidence="2" type="ORF">O3P69_005235</name>
</gene>
<feature type="compositionally biased region" description="Basic and acidic residues" evidence="1">
    <location>
        <begin position="514"/>
        <end position="529"/>
    </location>
</feature>
<feature type="compositionally biased region" description="Acidic residues" evidence="1">
    <location>
        <begin position="725"/>
        <end position="735"/>
    </location>
</feature>
<feature type="region of interest" description="Disordered" evidence="1">
    <location>
        <begin position="92"/>
        <end position="257"/>
    </location>
</feature>
<feature type="compositionally biased region" description="Basic and acidic residues" evidence="1">
    <location>
        <begin position="701"/>
        <end position="724"/>
    </location>
</feature>
<dbReference type="GO" id="GO:0005634">
    <property type="term" value="C:nucleus"/>
    <property type="evidence" value="ECO:0007669"/>
    <property type="project" value="TreeGrafter"/>
</dbReference>
<dbReference type="Proteomes" id="UP001487740">
    <property type="component" value="Unassembled WGS sequence"/>
</dbReference>
<keyword evidence="3" id="KW-1185">Reference proteome</keyword>
<comment type="caution">
    <text evidence="2">The sequence shown here is derived from an EMBL/GenBank/DDBJ whole genome shotgun (WGS) entry which is preliminary data.</text>
</comment>
<reference evidence="2 3" key="1">
    <citation type="submission" date="2023-03" db="EMBL/GenBank/DDBJ databases">
        <title>High-quality genome of Scylla paramamosain provides insights in environmental adaptation.</title>
        <authorList>
            <person name="Zhang L."/>
        </authorList>
    </citation>
    <scope>NUCLEOTIDE SEQUENCE [LARGE SCALE GENOMIC DNA]</scope>
    <source>
        <strain evidence="2">LZ_2023a</strain>
        <tissue evidence="2">Muscle</tissue>
    </source>
</reference>
<evidence type="ECO:0000256" key="1">
    <source>
        <dbReference type="SAM" id="MobiDB-lite"/>
    </source>
</evidence>
<dbReference type="EMBL" id="JARAKH010000016">
    <property type="protein sequence ID" value="KAK8396010.1"/>
    <property type="molecule type" value="Genomic_DNA"/>
</dbReference>
<dbReference type="InterPro" id="IPR026811">
    <property type="entry name" value="CIZ1"/>
</dbReference>
<feature type="region of interest" description="Disordered" evidence="1">
    <location>
        <begin position="1"/>
        <end position="65"/>
    </location>
</feature>
<feature type="region of interest" description="Disordered" evidence="1">
    <location>
        <begin position="602"/>
        <end position="735"/>
    </location>
</feature>
<proteinExistence type="predicted"/>
<dbReference type="PANTHER" id="PTHR15491:SF9">
    <property type="entry name" value="CIP1-INTERACTING ZINC FINGER PROTEIN"/>
    <property type="match status" value="1"/>
</dbReference>
<sequence>MSSRPHGRGMRGGHHPHQHQHHGGYGHRGGQWMHKGGNRGNRSDYHHQHNHGGGRSPRPGMRHADPEKLLASLGPDAQLALTTAIINSVLKTSEDKDPRGGFRDNREPNYRNRDNRREGRGGYYKEEMRPRRPYGEPRRYDSRWHNEEGRGHHFEREKVNAGSPRHQYGNRYPPGSSKRRLSPQMHPGPTYKRQRMDKVDPNGGERDSHRDLELMEDDGLEGMEHPRERERHTSGSEEERGHRNMAEGMEGESGPSGVQVTIRADGERAVNSDGHVRRVAGRLFVELRCPHCPNQKSITFKEYKMHLISDYHKSRLQRLARKHTVVLRKIRVQQRQQQRDIENKWREENPEEFKTVVSRFCNACKLAFKCLGSNTSEGINQHNRSKLHRMQRHYLHPRCGLCCITFPTRMEYERHVASINHLRVRTATIDQGGSRRPDDRAQEEEGGDLDLANFMTLDSVGEDDEEGGGSEHEEITGGVDAAEAQDKEVTGAEDDDLDSISGQSNAEKSTPTRRGRETKEMGNKSAHREEEEEEDEDMLETEWDKEQHEDEEEEGHQPLGTEYVRRIEAYYCSLCYKIIRADSSLGSRAVQRHCRSFSHLSHYRDHHPNLPQDEDGVSGEDGEGEVDLEEEQDQDKLWEEVDKGLTALQGEIMTEIEGEERMQGSKETEEEKKKEDENEDNEKAEDVESSRQELDDDDDINSIKKEEAHVDGVGDTNRDARNGEDWEEVGEDFSV</sequence>
<feature type="compositionally biased region" description="Basic residues" evidence="1">
    <location>
        <begin position="1"/>
        <end position="25"/>
    </location>
</feature>
<feature type="compositionally biased region" description="Polar residues" evidence="1">
    <location>
        <begin position="500"/>
        <end position="509"/>
    </location>
</feature>
<dbReference type="AlphaFoldDB" id="A0AAW0U7J6"/>
<feature type="compositionally biased region" description="Acidic residues" evidence="1">
    <location>
        <begin position="530"/>
        <end position="541"/>
    </location>
</feature>
<evidence type="ECO:0000313" key="2">
    <source>
        <dbReference type="EMBL" id="KAK8396010.1"/>
    </source>
</evidence>
<feature type="compositionally biased region" description="Basic and acidic residues" evidence="1">
    <location>
        <begin position="659"/>
        <end position="676"/>
    </location>
</feature>
<dbReference type="PANTHER" id="PTHR15491">
    <property type="match status" value="1"/>
</dbReference>
<feature type="compositionally biased region" description="Acidic residues" evidence="1">
    <location>
        <begin position="612"/>
        <end position="633"/>
    </location>
</feature>